<evidence type="ECO:0000313" key="6">
    <source>
        <dbReference type="EMBL" id="KAE9980361.1"/>
    </source>
</evidence>
<evidence type="ECO:0000313" key="7">
    <source>
        <dbReference type="Proteomes" id="UP000433883"/>
    </source>
</evidence>
<dbReference type="Pfam" id="PF06244">
    <property type="entry name" value="Ccdc124"/>
    <property type="match status" value="1"/>
</dbReference>
<reference evidence="6 7" key="1">
    <citation type="submission" date="2019-11" db="EMBL/GenBank/DDBJ databases">
        <title>Venturia inaequalis Genome Resource.</title>
        <authorList>
            <person name="Lichtner F.J."/>
        </authorList>
    </citation>
    <scope>NUCLEOTIDE SEQUENCE [LARGE SCALE GENOMIC DNA]</scope>
    <source>
        <strain evidence="6">Bline_iso_100314</strain>
    </source>
</reference>
<comment type="caution">
    <text evidence="6">The sequence shown here is derived from an EMBL/GenBank/DDBJ whole genome shotgun (WGS) entry which is preliminary data.</text>
</comment>
<name>A0A8H3V3G8_VENIN</name>
<comment type="similarity">
    <text evidence="1">Belongs to the CCDC124 family.</text>
</comment>
<dbReference type="Pfam" id="PF22048">
    <property type="entry name" value="LSO1_2-like"/>
    <property type="match status" value="1"/>
</dbReference>
<organism evidence="6 7">
    <name type="scientific">Venturia inaequalis</name>
    <name type="common">Apple scab fungus</name>
    <dbReference type="NCBI Taxonomy" id="5025"/>
    <lineage>
        <taxon>Eukaryota</taxon>
        <taxon>Fungi</taxon>
        <taxon>Dikarya</taxon>
        <taxon>Ascomycota</taxon>
        <taxon>Pezizomycotina</taxon>
        <taxon>Dothideomycetes</taxon>
        <taxon>Pleosporomycetidae</taxon>
        <taxon>Venturiales</taxon>
        <taxon>Venturiaceae</taxon>
        <taxon>Venturia</taxon>
    </lineage>
</organism>
<feature type="compositionally biased region" description="Basic and acidic residues" evidence="3">
    <location>
        <begin position="331"/>
        <end position="384"/>
    </location>
</feature>
<dbReference type="PANTHER" id="PTHR21680:SF0">
    <property type="entry name" value="COILED-COIL DOMAIN-CONTAINING PROTEIN 124"/>
    <property type="match status" value="1"/>
</dbReference>
<dbReference type="GO" id="GO:0005634">
    <property type="term" value="C:nucleus"/>
    <property type="evidence" value="ECO:0007669"/>
    <property type="project" value="TreeGrafter"/>
</dbReference>
<evidence type="ECO:0008006" key="8">
    <source>
        <dbReference type="Google" id="ProtNLM"/>
    </source>
</evidence>
<gene>
    <name evidence="6" type="ORF">BLS_008821</name>
</gene>
<dbReference type="EMBL" id="WNWQ01000077">
    <property type="protein sequence ID" value="KAE9980361.1"/>
    <property type="molecule type" value="Genomic_DNA"/>
</dbReference>
<feature type="compositionally biased region" description="Polar residues" evidence="3">
    <location>
        <begin position="421"/>
        <end position="430"/>
    </location>
</feature>
<dbReference type="InterPro" id="IPR054413">
    <property type="entry name" value="LSO1/2"/>
</dbReference>
<keyword evidence="2" id="KW-0175">Coiled coil</keyword>
<feature type="compositionally biased region" description="Basic and acidic residues" evidence="3">
    <location>
        <begin position="313"/>
        <end position="322"/>
    </location>
</feature>
<dbReference type="GO" id="GO:0003713">
    <property type="term" value="F:transcription coactivator activity"/>
    <property type="evidence" value="ECO:0007669"/>
    <property type="project" value="TreeGrafter"/>
</dbReference>
<evidence type="ECO:0000256" key="1">
    <source>
        <dbReference type="ARBA" id="ARBA00008296"/>
    </source>
</evidence>
<dbReference type="PANTHER" id="PTHR21680">
    <property type="entry name" value="COILED-COIL DOMAIN-CONTAINING PROTEIN 124"/>
    <property type="match status" value="1"/>
</dbReference>
<accession>A0A8H3V3G8</accession>
<feature type="region of interest" description="Disordered" evidence="3">
    <location>
        <begin position="255"/>
        <end position="430"/>
    </location>
</feature>
<evidence type="ECO:0000259" key="4">
    <source>
        <dbReference type="Pfam" id="PF06244"/>
    </source>
</evidence>
<evidence type="ECO:0000259" key="5">
    <source>
        <dbReference type="Pfam" id="PF22048"/>
    </source>
</evidence>
<dbReference type="AlphaFoldDB" id="A0A8H3V3G8"/>
<feature type="region of interest" description="Disordered" evidence="3">
    <location>
        <begin position="213"/>
        <end position="235"/>
    </location>
</feature>
<protein>
    <recommendedName>
        <fullName evidence="8">DUF1014-domain-containing protein</fullName>
    </recommendedName>
</protein>
<dbReference type="GO" id="GO:0006366">
    <property type="term" value="P:transcription by RNA polymerase II"/>
    <property type="evidence" value="ECO:0007669"/>
    <property type="project" value="TreeGrafter"/>
</dbReference>
<evidence type="ECO:0000256" key="2">
    <source>
        <dbReference type="ARBA" id="ARBA00023054"/>
    </source>
</evidence>
<dbReference type="InterPro" id="IPR054414">
    <property type="entry name" value="Ccdc124/Oxs1_C"/>
</dbReference>
<dbReference type="Proteomes" id="UP000433883">
    <property type="component" value="Unassembled WGS sequence"/>
</dbReference>
<sequence>MNRDYTANCAICNGPGDPECPCEGDRLKIAIDQAEKKWIESWVAKTRYVIVIPGGEIILTIDREWVTNNAINTITTIYNKKKEVRQARHLEYLQNLPYWPLYVESRGRPNLHPHIVADLQRRMADAQLDLKRGIDADWKECVVRYPQVLAHFYAQLSVKIPREADMPFTNPVNNGQPRAPPPPPQMIGFDQQHQRLQAQQQQAHQQQMAAQINRASTVQPVKKARRQSKVGSEFSSTGFDLDELARNLEGLGRSSTAMGRAKSGTPGPPPSATPGPRERLHRTGTGKKRESKEYAMPSGRGAAPSLTRIMAGKKKDAGEGSKKAQGQARKAAAEDDKKAAKGRQAEQAEAEEWGKGAKDNSKKEAAAAKAAEAERKRAEKKALEDAELAALPSKPKAFKKPAKPPAGPKKGLDLDQLDGEPTNTKGSALNATGIDNALDALDLTSNSQDSVDRHPERRFKAAYAVYEERRLEEMKDEKGLRRNQKIAEIRKEFEKHPDNPFNQVAGRYDMTKEELREVAAEEKKKTEARLAGSTV</sequence>
<feature type="domain" description="LSO1/LSO2" evidence="5">
    <location>
        <begin position="321"/>
        <end position="387"/>
    </location>
</feature>
<feature type="domain" description="Coiled-coil" evidence="4">
    <location>
        <begin position="426"/>
        <end position="503"/>
    </location>
</feature>
<dbReference type="InterPro" id="IPR010422">
    <property type="entry name" value="Ccdc124/Oxs1"/>
</dbReference>
<evidence type="ECO:0000256" key="3">
    <source>
        <dbReference type="SAM" id="MobiDB-lite"/>
    </source>
</evidence>
<proteinExistence type="inferred from homology"/>